<dbReference type="InterPro" id="IPR001841">
    <property type="entry name" value="Znf_RING"/>
</dbReference>
<evidence type="ECO:0000313" key="10">
    <source>
        <dbReference type="EMBL" id="CAG2193254.1"/>
    </source>
</evidence>
<keyword evidence="1" id="KW-0597">Phosphoprotein</keyword>
<keyword evidence="6" id="KW-0175">Coiled coil</keyword>
<dbReference type="SMART" id="SM00184">
    <property type="entry name" value="RING"/>
    <property type="match status" value="1"/>
</dbReference>
<feature type="region of interest" description="Disordered" evidence="7">
    <location>
        <begin position="377"/>
        <end position="444"/>
    </location>
</feature>
<feature type="compositionally biased region" description="Polar residues" evidence="7">
    <location>
        <begin position="433"/>
        <end position="444"/>
    </location>
</feature>
<feature type="domain" description="B box-type" evidence="9">
    <location>
        <begin position="159"/>
        <end position="201"/>
    </location>
</feature>
<evidence type="ECO:0000256" key="6">
    <source>
        <dbReference type="SAM" id="Coils"/>
    </source>
</evidence>
<dbReference type="PANTHER" id="PTHR25462:SF296">
    <property type="entry name" value="MEIOTIC P26, ISOFORM F"/>
    <property type="match status" value="1"/>
</dbReference>
<dbReference type="PANTHER" id="PTHR25462">
    <property type="entry name" value="BONUS, ISOFORM C-RELATED"/>
    <property type="match status" value="1"/>
</dbReference>
<evidence type="ECO:0000256" key="1">
    <source>
        <dbReference type="ARBA" id="ARBA00022553"/>
    </source>
</evidence>
<dbReference type="PROSITE" id="PS00518">
    <property type="entry name" value="ZF_RING_1"/>
    <property type="match status" value="1"/>
</dbReference>
<accession>A0A8S3QF61</accession>
<proteinExistence type="predicted"/>
<dbReference type="Pfam" id="PF00643">
    <property type="entry name" value="zf-B_box"/>
    <property type="match status" value="1"/>
</dbReference>
<reference evidence="10" key="1">
    <citation type="submission" date="2021-03" db="EMBL/GenBank/DDBJ databases">
        <authorList>
            <person name="Bekaert M."/>
        </authorList>
    </citation>
    <scope>NUCLEOTIDE SEQUENCE</scope>
</reference>
<evidence type="ECO:0000256" key="5">
    <source>
        <dbReference type="PROSITE-ProRule" id="PRU00024"/>
    </source>
</evidence>
<sequence>MRCYKIPRKEFYIITPFVQNLNVNYPINTQKWILNRKLKWTPIPDDQLIPKTTKMADPVIQTAEQQITCTICFDIFDEPKSLPCLHTFCKKCIGDHILHHSEFARRMGYHCPICRGFVLAPTGKEFSPHLWVESLPNNHNIVSMISAYTTPRPYYLNPCAVHPNKELEFYCVDHELYICSLCSLQHRKCDEVLSREEAEDLPRKVTPSTDSTEERYISYLFDQCNDIEHLMDSRKGILSRIDQSEEEIKSRITTTSRKATDLIKSQEEKVISQLSKLKSKEVHKIESDIRKCQKANEKCKRSLQSLQEARDKEDAEDMTNTLENVKKEYEANSRKIRELSRKSFRSTIDFQMNSSIENFITDFQSFGSVDFIRDDGIPQTPCSTSSGSASLPTPSQRCPRPSKSATSRRRDFSPNSSCPSFGVGGDRDDRPRTVQSQRIRSASSVDYAEARGNSGFYINEGAHIEVSQHSKQPSWITGIAILDNGNVVVVDHANETVSLYDTTYVKVSEIVVTPAPYDTTTISNTELLVTRPDIDTLLAINVWPRRIKIRSLVPNSSTKLQIYVKHNGRWRKHEEHSFDRTKFTYVAIDGVKERIFITDQKYPEPELLCLTYDGDIRWRFMHSDLGFPSGVALCSGHIYVASWDRATVLRVAYNGSYEGTGIQRGIQFPWKLTVTSRHNKLLLSQHKNTLATEARRIIRFFSLDAEM</sequence>
<keyword evidence="2" id="KW-0479">Metal-binding</keyword>
<dbReference type="OrthoDB" id="6103437at2759"/>
<dbReference type="Gene3D" id="3.30.40.10">
    <property type="entry name" value="Zinc/RING finger domain, C3HC4 (zinc finger)"/>
    <property type="match status" value="1"/>
</dbReference>
<dbReference type="Gene3D" id="3.30.160.60">
    <property type="entry name" value="Classic Zinc Finger"/>
    <property type="match status" value="1"/>
</dbReference>
<evidence type="ECO:0000256" key="2">
    <source>
        <dbReference type="ARBA" id="ARBA00022723"/>
    </source>
</evidence>
<gene>
    <name evidence="10" type="ORF">MEDL_8506</name>
</gene>
<feature type="compositionally biased region" description="Polar residues" evidence="7">
    <location>
        <begin position="380"/>
        <end position="396"/>
    </location>
</feature>
<dbReference type="InterPro" id="IPR017907">
    <property type="entry name" value="Znf_RING_CS"/>
</dbReference>
<dbReference type="SUPFAM" id="SSF57850">
    <property type="entry name" value="RING/U-box"/>
    <property type="match status" value="1"/>
</dbReference>
<dbReference type="InterPro" id="IPR013083">
    <property type="entry name" value="Znf_RING/FYVE/PHD"/>
</dbReference>
<organism evidence="10 11">
    <name type="scientific">Mytilus edulis</name>
    <name type="common">Blue mussel</name>
    <dbReference type="NCBI Taxonomy" id="6550"/>
    <lineage>
        <taxon>Eukaryota</taxon>
        <taxon>Metazoa</taxon>
        <taxon>Spiralia</taxon>
        <taxon>Lophotrochozoa</taxon>
        <taxon>Mollusca</taxon>
        <taxon>Bivalvia</taxon>
        <taxon>Autobranchia</taxon>
        <taxon>Pteriomorphia</taxon>
        <taxon>Mytilida</taxon>
        <taxon>Mytiloidea</taxon>
        <taxon>Mytilidae</taxon>
        <taxon>Mytilinae</taxon>
        <taxon>Mytilus</taxon>
    </lineage>
</organism>
<keyword evidence="4" id="KW-0862">Zinc</keyword>
<dbReference type="CDD" id="cd19756">
    <property type="entry name" value="Bbox2"/>
    <property type="match status" value="1"/>
</dbReference>
<dbReference type="Gene3D" id="2.120.10.30">
    <property type="entry name" value="TolB, C-terminal domain"/>
    <property type="match status" value="1"/>
</dbReference>
<dbReference type="InterPro" id="IPR000315">
    <property type="entry name" value="Znf_B-box"/>
</dbReference>
<dbReference type="Pfam" id="PF13445">
    <property type="entry name" value="zf-RING_UBOX"/>
    <property type="match status" value="1"/>
</dbReference>
<evidence type="ECO:0000259" key="8">
    <source>
        <dbReference type="PROSITE" id="PS50089"/>
    </source>
</evidence>
<keyword evidence="3 5" id="KW-0863">Zinc-finger</keyword>
<dbReference type="InterPro" id="IPR011042">
    <property type="entry name" value="6-blade_b-propeller_TolB-like"/>
</dbReference>
<name>A0A8S3QF61_MYTED</name>
<evidence type="ECO:0000256" key="3">
    <source>
        <dbReference type="ARBA" id="ARBA00022771"/>
    </source>
</evidence>
<dbReference type="SUPFAM" id="SSF57845">
    <property type="entry name" value="B-box zinc-binding domain"/>
    <property type="match status" value="1"/>
</dbReference>
<dbReference type="Proteomes" id="UP000683360">
    <property type="component" value="Unassembled WGS sequence"/>
</dbReference>
<comment type="caution">
    <text evidence="10">The sequence shown here is derived from an EMBL/GenBank/DDBJ whole genome shotgun (WGS) entry which is preliminary data.</text>
</comment>
<protein>
    <recommendedName>
        <fullName evidence="12">RING-type domain-containing protein</fullName>
    </recommendedName>
</protein>
<dbReference type="AlphaFoldDB" id="A0A8S3QF61"/>
<dbReference type="PROSITE" id="PS50119">
    <property type="entry name" value="ZF_BBOX"/>
    <property type="match status" value="1"/>
</dbReference>
<dbReference type="GO" id="GO:0008270">
    <property type="term" value="F:zinc ion binding"/>
    <property type="evidence" value="ECO:0007669"/>
    <property type="project" value="UniProtKB-KW"/>
</dbReference>
<evidence type="ECO:0008006" key="12">
    <source>
        <dbReference type="Google" id="ProtNLM"/>
    </source>
</evidence>
<evidence type="ECO:0000256" key="4">
    <source>
        <dbReference type="ARBA" id="ARBA00022833"/>
    </source>
</evidence>
<evidence type="ECO:0000259" key="9">
    <source>
        <dbReference type="PROSITE" id="PS50119"/>
    </source>
</evidence>
<evidence type="ECO:0000256" key="7">
    <source>
        <dbReference type="SAM" id="MobiDB-lite"/>
    </source>
</evidence>
<feature type="domain" description="RING-type" evidence="8">
    <location>
        <begin position="69"/>
        <end position="115"/>
    </location>
</feature>
<dbReference type="SUPFAM" id="SSF101898">
    <property type="entry name" value="NHL repeat"/>
    <property type="match status" value="1"/>
</dbReference>
<evidence type="ECO:0000313" key="11">
    <source>
        <dbReference type="Proteomes" id="UP000683360"/>
    </source>
</evidence>
<dbReference type="InterPro" id="IPR027370">
    <property type="entry name" value="Znf-RING_euk"/>
</dbReference>
<keyword evidence="11" id="KW-1185">Reference proteome</keyword>
<dbReference type="PROSITE" id="PS50089">
    <property type="entry name" value="ZF_RING_2"/>
    <property type="match status" value="1"/>
</dbReference>
<feature type="coiled-coil region" evidence="6">
    <location>
        <begin position="289"/>
        <end position="342"/>
    </location>
</feature>
<dbReference type="InterPro" id="IPR047153">
    <property type="entry name" value="TRIM45/56/19-like"/>
</dbReference>
<dbReference type="EMBL" id="CAJPWZ010000459">
    <property type="protein sequence ID" value="CAG2193254.1"/>
    <property type="molecule type" value="Genomic_DNA"/>
</dbReference>